<reference evidence="3 4" key="1">
    <citation type="journal article" date="2019" name="Appl. Microbiol. Biotechnol.">
        <title>Genome sequence of Isaria javanica and comparative genome analysis insights into family S53 peptidase evolution in fungal entomopathogens.</title>
        <authorList>
            <person name="Lin R."/>
            <person name="Zhang X."/>
            <person name="Xin B."/>
            <person name="Zou M."/>
            <person name="Gao Y."/>
            <person name="Qin F."/>
            <person name="Hu Q."/>
            <person name="Xie B."/>
            <person name="Cheng X."/>
        </authorList>
    </citation>
    <scope>NUCLEOTIDE SEQUENCE [LARGE SCALE GENOMIC DNA]</scope>
    <source>
        <strain evidence="3 4">IJ1G</strain>
    </source>
</reference>
<feature type="domain" description="DUF3295" evidence="2">
    <location>
        <begin position="147"/>
        <end position="394"/>
    </location>
</feature>
<feature type="region of interest" description="Disordered" evidence="1">
    <location>
        <begin position="285"/>
        <end position="311"/>
    </location>
</feature>
<comment type="caution">
    <text evidence="3">The sequence shown here is derived from an EMBL/GenBank/DDBJ whole genome shotgun (WGS) entry which is preliminary data.</text>
</comment>
<dbReference type="PANTHER" id="PTHR28014:SF1">
    <property type="entry name" value="NEGATIVE REGULATOR OF RAS-CAMP PATHWAY"/>
    <property type="match status" value="1"/>
</dbReference>
<gene>
    <name evidence="3" type="ORF">IF1G_11233</name>
</gene>
<evidence type="ECO:0000313" key="4">
    <source>
        <dbReference type="Proteomes" id="UP000315783"/>
    </source>
</evidence>
<dbReference type="Proteomes" id="UP000315783">
    <property type="component" value="Unassembled WGS sequence"/>
</dbReference>
<evidence type="ECO:0000259" key="2">
    <source>
        <dbReference type="Pfam" id="PF11702"/>
    </source>
</evidence>
<dbReference type="Pfam" id="PF11702">
    <property type="entry name" value="DUF3295"/>
    <property type="match status" value="1"/>
</dbReference>
<organism evidence="3 4">
    <name type="scientific">Cordyceps javanica</name>
    <dbReference type="NCBI Taxonomy" id="43265"/>
    <lineage>
        <taxon>Eukaryota</taxon>
        <taxon>Fungi</taxon>
        <taxon>Dikarya</taxon>
        <taxon>Ascomycota</taxon>
        <taxon>Pezizomycotina</taxon>
        <taxon>Sordariomycetes</taxon>
        <taxon>Hypocreomycetidae</taxon>
        <taxon>Hypocreales</taxon>
        <taxon>Cordycipitaceae</taxon>
        <taxon>Cordyceps</taxon>
    </lineage>
</organism>
<dbReference type="EMBL" id="SPUK01000037">
    <property type="protein sequence ID" value="TQV90093.1"/>
    <property type="molecule type" value="Genomic_DNA"/>
</dbReference>
<feature type="compositionally biased region" description="Polar residues" evidence="1">
    <location>
        <begin position="287"/>
        <end position="298"/>
    </location>
</feature>
<dbReference type="AlphaFoldDB" id="A0A545UKV7"/>
<dbReference type="InterPro" id="IPR021711">
    <property type="entry name" value="DUF3295"/>
</dbReference>
<name>A0A545UKV7_9HYPO</name>
<dbReference type="STRING" id="43265.A0A545UKV7"/>
<proteinExistence type="predicted"/>
<evidence type="ECO:0000313" key="3">
    <source>
        <dbReference type="EMBL" id="TQV90093.1"/>
    </source>
</evidence>
<protein>
    <submittedName>
        <fullName evidence="3">Dsp1-1-like protein</fullName>
    </submittedName>
</protein>
<accession>A0A545UKV7</accession>
<sequence>MSAHVPPEDASVIRQVGTLDFANWRGLAVFARLAGSPERSRRFDNLSWRLWQVNEIRLGPTSSDSRRDRHISSDDLKNRIASIVNDNALLSAPTATSPLATPKKEMVPVASAPIAAKSITSMAIELKFAPDARIRTGDALVRGSFPQPSQVDSDATIPKPKAAPAHRPVTLKQAPAKFALGGSCSSDEQGMSVELSMSNLKNTMFGAGGSCNSQLEGESAVDSDTEDDYVNESAIDDDDDWGNCTEDSSTSSIDDNFFQRVKPEANLVSRPSLITLMLAQRERQKNLSRQVPHSTSAIIRSPNDSDEGPLMMKGMRPSNLRLIIEMPRSKAQPIVAPTKHVHPQAVLSPRTTRRNMLTNELTESLRRHLLWERQQKNSTADAVLKRRHTSRDVAI</sequence>
<dbReference type="GO" id="GO:0000122">
    <property type="term" value="P:negative regulation of transcription by RNA polymerase II"/>
    <property type="evidence" value="ECO:0007669"/>
    <property type="project" value="TreeGrafter"/>
</dbReference>
<dbReference type="InterPro" id="IPR053043">
    <property type="entry name" value="Ras-cAMP_regulatory"/>
</dbReference>
<evidence type="ECO:0000256" key="1">
    <source>
        <dbReference type="SAM" id="MobiDB-lite"/>
    </source>
</evidence>
<dbReference type="GO" id="GO:0031930">
    <property type="term" value="P:mitochondria-nucleus signaling pathway"/>
    <property type="evidence" value="ECO:0007669"/>
    <property type="project" value="TreeGrafter"/>
</dbReference>
<keyword evidence="4" id="KW-1185">Reference proteome</keyword>
<dbReference type="GO" id="GO:0006808">
    <property type="term" value="P:regulation of nitrogen utilization"/>
    <property type="evidence" value="ECO:0007669"/>
    <property type="project" value="TreeGrafter"/>
</dbReference>
<dbReference type="GO" id="GO:0005737">
    <property type="term" value="C:cytoplasm"/>
    <property type="evidence" value="ECO:0007669"/>
    <property type="project" value="TreeGrafter"/>
</dbReference>
<dbReference type="PANTHER" id="PTHR28014">
    <property type="entry name" value="NEGATIVE REGULATOR OF RAS-CAMP PATHWAY"/>
    <property type="match status" value="1"/>
</dbReference>